<dbReference type="EMBL" id="FTLX01000005">
    <property type="protein sequence ID" value="SIR10018.1"/>
    <property type="molecule type" value="Genomic_DNA"/>
</dbReference>
<dbReference type="EMBL" id="MWSK01000005">
    <property type="protein sequence ID" value="OXS77530.1"/>
    <property type="molecule type" value="Genomic_DNA"/>
</dbReference>
<reference evidence="1" key="3">
    <citation type="submission" date="2017-03" db="EMBL/GenBank/DDBJ databases">
        <authorList>
            <person name="Dastager S.G."/>
            <person name="Neurgaonkar P.S."/>
            <person name="Dharne M.S."/>
        </authorList>
    </citation>
    <scope>NUCLEOTIDE SEQUENCE</scope>
    <source>
        <strain evidence="1">DSM 25145</strain>
    </source>
</reference>
<keyword evidence="4" id="KW-1185">Reference proteome</keyword>
<protein>
    <submittedName>
        <fullName evidence="2">Uncharacterized protein</fullName>
    </submittedName>
</protein>
<dbReference type="OrthoDB" id="2966587at2"/>
<reference evidence="4" key="2">
    <citation type="submission" date="2017-03" db="EMBL/GenBank/DDBJ databases">
        <title>Bacillus sp. V-88(T) DSM27956, whole genome shotgun sequencing project.</title>
        <authorList>
            <person name="Dastager S.G."/>
            <person name="Neurgaonkar P.S."/>
            <person name="Dharne M.S."/>
        </authorList>
    </citation>
    <scope>NUCLEOTIDE SEQUENCE [LARGE SCALE GENOMIC DNA]</scope>
    <source>
        <strain evidence="4">DSM 25145</strain>
    </source>
</reference>
<reference evidence="2 3" key="1">
    <citation type="submission" date="2017-01" db="EMBL/GenBank/DDBJ databases">
        <authorList>
            <person name="Mah S.A."/>
            <person name="Swanson W.J."/>
            <person name="Moy G.W."/>
            <person name="Vacquier V.D."/>
        </authorList>
    </citation>
    <scope>NUCLEOTIDE SEQUENCE [LARGE SCALE GENOMIC DNA]</scope>
    <source>
        <strain evidence="2 3">NIO-1016</strain>
    </source>
</reference>
<dbReference type="RefSeq" id="WP_045851954.1">
    <property type="nucleotide sequence ID" value="NZ_FTLX01000005.1"/>
</dbReference>
<gene>
    <name evidence="1" type="ORF">B1B05_11885</name>
    <name evidence="2" type="ORF">SAMN05443094_105165</name>
</gene>
<evidence type="ECO:0000313" key="4">
    <source>
        <dbReference type="Proteomes" id="UP000215545"/>
    </source>
</evidence>
<dbReference type="AlphaFoldDB" id="A0A1N6Y606"/>
<dbReference type="Proteomes" id="UP000215545">
    <property type="component" value="Unassembled WGS sequence"/>
</dbReference>
<dbReference type="Proteomes" id="UP000186385">
    <property type="component" value="Unassembled WGS sequence"/>
</dbReference>
<dbReference type="STRING" id="1017273.SAMN05443094_105165"/>
<sequence>MHPGYPKVGDPIQSFIQVCGQPAPQSTDDMILFDIPGINAVLTCWIDEEKNVHKLSSSMPMGAQAAVELAKRFLPEGSSPVETHIDTESEKLNANIQTYEFEQNGQTKQVGITADESGSFTVAVQT</sequence>
<evidence type="ECO:0000313" key="1">
    <source>
        <dbReference type="EMBL" id="OXS77530.1"/>
    </source>
</evidence>
<evidence type="ECO:0000313" key="2">
    <source>
        <dbReference type="EMBL" id="SIR10018.1"/>
    </source>
</evidence>
<name>A0A1N6Y606_9BACI</name>
<proteinExistence type="predicted"/>
<organism evidence="2 3">
    <name type="scientific">Domibacillus enclensis</name>
    <dbReference type="NCBI Taxonomy" id="1017273"/>
    <lineage>
        <taxon>Bacteria</taxon>
        <taxon>Bacillati</taxon>
        <taxon>Bacillota</taxon>
        <taxon>Bacilli</taxon>
        <taxon>Bacillales</taxon>
        <taxon>Bacillaceae</taxon>
        <taxon>Domibacillus</taxon>
    </lineage>
</organism>
<evidence type="ECO:0000313" key="3">
    <source>
        <dbReference type="Proteomes" id="UP000186385"/>
    </source>
</evidence>
<accession>A0A1N6Y606</accession>